<evidence type="ECO:0000313" key="3">
    <source>
        <dbReference type="EMBL" id="WXB14889.1"/>
    </source>
</evidence>
<reference evidence="3 4" key="1">
    <citation type="submission" date="2021-12" db="EMBL/GenBank/DDBJ databases">
        <title>Discovery of the Pendulisporaceae a myxobacterial family with distinct sporulation behavior and unique specialized metabolism.</title>
        <authorList>
            <person name="Garcia R."/>
            <person name="Popoff A."/>
            <person name="Bader C.D."/>
            <person name="Loehr J."/>
            <person name="Walesch S."/>
            <person name="Walt C."/>
            <person name="Boldt J."/>
            <person name="Bunk B."/>
            <person name="Haeckl F.J.F.P.J."/>
            <person name="Gunesch A.P."/>
            <person name="Birkelbach J."/>
            <person name="Nuebel U."/>
            <person name="Pietschmann T."/>
            <person name="Bach T."/>
            <person name="Mueller R."/>
        </authorList>
    </citation>
    <scope>NUCLEOTIDE SEQUENCE [LARGE SCALE GENOMIC DNA]</scope>
    <source>
        <strain evidence="3 4">MSr11954</strain>
    </source>
</reference>
<accession>A0ABZ2LVD4</accession>
<dbReference type="Pfam" id="PF10604">
    <property type="entry name" value="Polyketide_cyc2"/>
    <property type="match status" value="1"/>
</dbReference>
<protein>
    <submittedName>
        <fullName evidence="3">SRPBCC family protein</fullName>
    </submittedName>
</protein>
<organism evidence="3 4">
    <name type="scientific">Pendulispora albinea</name>
    <dbReference type="NCBI Taxonomy" id="2741071"/>
    <lineage>
        <taxon>Bacteria</taxon>
        <taxon>Pseudomonadati</taxon>
        <taxon>Myxococcota</taxon>
        <taxon>Myxococcia</taxon>
        <taxon>Myxococcales</taxon>
        <taxon>Sorangiineae</taxon>
        <taxon>Pendulisporaceae</taxon>
        <taxon>Pendulispora</taxon>
    </lineage>
</organism>
<dbReference type="InterPro" id="IPR023393">
    <property type="entry name" value="START-like_dom_sf"/>
</dbReference>
<feature type="region of interest" description="Disordered" evidence="1">
    <location>
        <begin position="1"/>
        <end position="21"/>
    </location>
</feature>
<evidence type="ECO:0000256" key="2">
    <source>
        <dbReference type="SAM" id="SignalP"/>
    </source>
</evidence>
<dbReference type="Proteomes" id="UP001370348">
    <property type="component" value="Chromosome"/>
</dbReference>
<sequence>MTKANNESSARIAMSTNPSRSRSGVRAATLTIALAAVGILFGAPSAQATEQAAPPTCQGEGIERGARIRAEADTVIHAPLSTIWNLQTDVERWPSWQPGVLTSKRLDSGPLKSQSAFRWTTPAPATATTAATIVEVTSTVQKIQSNTCILWNGPAVGTGVRIDKGTHLWTFTEVKGGVHVHTEETFSGAQVEREATAVTGILRAGLQMWLRDLKAAAEKTTEKAAAEKAAEARR</sequence>
<feature type="signal peptide" evidence="2">
    <location>
        <begin position="1"/>
        <end position="48"/>
    </location>
</feature>
<proteinExistence type="predicted"/>
<keyword evidence="2" id="KW-0732">Signal</keyword>
<dbReference type="InterPro" id="IPR019587">
    <property type="entry name" value="Polyketide_cyclase/dehydratase"/>
</dbReference>
<evidence type="ECO:0000256" key="1">
    <source>
        <dbReference type="SAM" id="MobiDB-lite"/>
    </source>
</evidence>
<dbReference type="SUPFAM" id="SSF55961">
    <property type="entry name" value="Bet v1-like"/>
    <property type="match status" value="1"/>
</dbReference>
<keyword evidence="4" id="KW-1185">Reference proteome</keyword>
<dbReference type="RefSeq" id="WP_394824513.1">
    <property type="nucleotide sequence ID" value="NZ_CP089984.1"/>
</dbReference>
<gene>
    <name evidence="3" type="ORF">LZC94_44605</name>
</gene>
<evidence type="ECO:0000313" key="4">
    <source>
        <dbReference type="Proteomes" id="UP001370348"/>
    </source>
</evidence>
<name>A0ABZ2LVD4_9BACT</name>
<dbReference type="Gene3D" id="3.30.530.20">
    <property type="match status" value="1"/>
</dbReference>
<dbReference type="EMBL" id="CP089984">
    <property type="protein sequence ID" value="WXB14889.1"/>
    <property type="molecule type" value="Genomic_DNA"/>
</dbReference>
<feature type="chain" id="PRO_5045270333" evidence="2">
    <location>
        <begin position="49"/>
        <end position="234"/>
    </location>
</feature>